<evidence type="ECO:0000313" key="9">
    <source>
        <dbReference type="Proteomes" id="UP000445000"/>
    </source>
</evidence>
<evidence type="ECO:0000259" key="7">
    <source>
        <dbReference type="Pfam" id="PF03544"/>
    </source>
</evidence>
<comment type="subcellular location">
    <subcellularLocation>
        <location evidence="1">Membrane</location>
        <topology evidence="1">Single-pass membrane protein</topology>
    </subcellularLocation>
</comment>
<evidence type="ECO:0000256" key="2">
    <source>
        <dbReference type="ARBA" id="ARBA00022692"/>
    </source>
</evidence>
<keyword evidence="4 6" id="KW-0472">Membrane</keyword>
<keyword evidence="3 6" id="KW-1133">Transmembrane helix</keyword>
<feature type="transmembrane region" description="Helical" evidence="6">
    <location>
        <begin position="43"/>
        <end position="62"/>
    </location>
</feature>
<gene>
    <name evidence="8" type="ORF">GCM10011487_15160</name>
</gene>
<dbReference type="Gene3D" id="3.30.1150.10">
    <property type="match status" value="1"/>
</dbReference>
<evidence type="ECO:0000256" key="4">
    <source>
        <dbReference type="ARBA" id="ARBA00023136"/>
    </source>
</evidence>
<accession>A0A829Y9W1</accession>
<organism evidence="8 9">
    <name type="scientific">Steroidobacter agaridevorans</name>
    <dbReference type="NCBI Taxonomy" id="2695856"/>
    <lineage>
        <taxon>Bacteria</taxon>
        <taxon>Pseudomonadati</taxon>
        <taxon>Pseudomonadota</taxon>
        <taxon>Gammaproteobacteria</taxon>
        <taxon>Steroidobacterales</taxon>
        <taxon>Steroidobacteraceae</taxon>
        <taxon>Steroidobacter</taxon>
    </lineage>
</organism>
<feature type="compositionally biased region" description="Low complexity" evidence="5">
    <location>
        <begin position="72"/>
        <end position="82"/>
    </location>
</feature>
<dbReference type="InterPro" id="IPR006260">
    <property type="entry name" value="TonB/TolA_C"/>
</dbReference>
<dbReference type="RefSeq" id="WP_161811178.1">
    <property type="nucleotide sequence ID" value="NZ_BLJN01000001.1"/>
</dbReference>
<evidence type="ECO:0000256" key="5">
    <source>
        <dbReference type="SAM" id="MobiDB-lite"/>
    </source>
</evidence>
<dbReference type="NCBIfam" id="TIGR01352">
    <property type="entry name" value="tonB_Cterm"/>
    <property type="match status" value="1"/>
</dbReference>
<protein>
    <recommendedName>
        <fullName evidence="7">TonB C-terminal domain-containing protein</fullName>
    </recommendedName>
</protein>
<evidence type="ECO:0000256" key="3">
    <source>
        <dbReference type="ARBA" id="ARBA00022989"/>
    </source>
</evidence>
<sequence length="196" mass="20862">MAEPAIETPSDTPSTDRLVIRIKLVSQEPAPPPARRFGRGAQLVVAGLVVAVLVGWFGIGSLESDPPPPPAAVAKAPVAAEPAPTPAKPVEPEVPQQPDATPSAINEVVPDVPQSALDTIRGTIRVIVRVTLDKQGTVIAAAAEDSGPSRYFERLSLEAAKKWTFTPATLDDRRVMFVRFYFRRDGATANASPEPK</sequence>
<dbReference type="Proteomes" id="UP000445000">
    <property type="component" value="Unassembled WGS sequence"/>
</dbReference>
<proteinExistence type="predicted"/>
<dbReference type="SUPFAM" id="SSF74653">
    <property type="entry name" value="TolA/TonB C-terminal domain"/>
    <property type="match status" value="1"/>
</dbReference>
<evidence type="ECO:0000313" key="8">
    <source>
        <dbReference type="EMBL" id="GFE79516.1"/>
    </source>
</evidence>
<name>A0A829Y9W1_9GAMM</name>
<dbReference type="GO" id="GO:0055085">
    <property type="term" value="P:transmembrane transport"/>
    <property type="evidence" value="ECO:0007669"/>
    <property type="project" value="InterPro"/>
</dbReference>
<keyword evidence="2 6" id="KW-0812">Transmembrane</keyword>
<reference evidence="9" key="1">
    <citation type="submission" date="2020-01" db="EMBL/GenBank/DDBJ databases">
        <title>'Steroidobacter agaridevorans' sp. nov., agar-degrading bacteria isolated from rhizosphere soils.</title>
        <authorList>
            <person name="Ikenaga M."/>
            <person name="Kataoka M."/>
            <person name="Murouchi A."/>
            <person name="Katsuragi S."/>
            <person name="Sakai M."/>
        </authorList>
    </citation>
    <scope>NUCLEOTIDE SEQUENCE [LARGE SCALE GENOMIC DNA]</scope>
    <source>
        <strain evidence="9">YU21-B</strain>
    </source>
</reference>
<dbReference type="InterPro" id="IPR037682">
    <property type="entry name" value="TonB_C"/>
</dbReference>
<keyword evidence="9" id="KW-1185">Reference proteome</keyword>
<comment type="caution">
    <text evidence="8">The sequence shown here is derived from an EMBL/GenBank/DDBJ whole genome shotgun (WGS) entry which is preliminary data.</text>
</comment>
<evidence type="ECO:0000256" key="6">
    <source>
        <dbReference type="SAM" id="Phobius"/>
    </source>
</evidence>
<feature type="region of interest" description="Disordered" evidence="5">
    <location>
        <begin position="67"/>
        <end position="105"/>
    </location>
</feature>
<feature type="domain" description="TonB C-terminal" evidence="7">
    <location>
        <begin position="125"/>
        <end position="177"/>
    </location>
</feature>
<dbReference type="GO" id="GO:0016020">
    <property type="term" value="C:membrane"/>
    <property type="evidence" value="ECO:0007669"/>
    <property type="project" value="UniProtKB-SubCell"/>
</dbReference>
<evidence type="ECO:0000256" key="1">
    <source>
        <dbReference type="ARBA" id="ARBA00004167"/>
    </source>
</evidence>
<dbReference type="AlphaFoldDB" id="A0A829Y9W1"/>
<dbReference type="EMBL" id="BLJN01000001">
    <property type="protein sequence ID" value="GFE79516.1"/>
    <property type="molecule type" value="Genomic_DNA"/>
</dbReference>
<dbReference type="Pfam" id="PF03544">
    <property type="entry name" value="TonB_C"/>
    <property type="match status" value="1"/>
</dbReference>